<dbReference type="InterPro" id="IPR018247">
    <property type="entry name" value="EF_Hand_1_Ca_BS"/>
</dbReference>
<gene>
    <name evidence="1" type="ORF">A3H26_00310</name>
</gene>
<proteinExistence type="predicted"/>
<evidence type="ECO:0000313" key="2">
    <source>
        <dbReference type="Proteomes" id="UP000177763"/>
    </source>
</evidence>
<evidence type="ECO:0000313" key="1">
    <source>
        <dbReference type="EMBL" id="OGC56369.1"/>
    </source>
</evidence>
<comment type="caution">
    <text evidence="1">The sequence shown here is derived from an EMBL/GenBank/DDBJ whole genome shotgun (WGS) entry which is preliminary data.</text>
</comment>
<sequence>MKKYSLTYFSVITLIALTTGVTLSAFTDQTSILGASFSVGGSEIKLLKDVAVGTDSENLADQIPGPIFTKISSNWTKDYTVKIYNGSDGNVMLTSNANYLTANDTAELRSIINVEPIEWNDANSNGVVDEAELGNSLGKKTIIKWKTEGFDLGVVSGGGVKGLVLRFSTDSVSSTKQGQSATYDFDFNSITL</sequence>
<organism evidence="1 2">
    <name type="scientific">candidate division WWE3 bacterium RIFCSPLOWO2_12_FULL_36_10</name>
    <dbReference type="NCBI Taxonomy" id="1802630"/>
    <lineage>
        <taxon>Bacteria</taxon>
        <taxon>Katanobacteria</taxon>
    </lineage>
</organism>
<dbReference type="EMBL" id="MEVN01000039">
    <property type="protein sequence ID" value="OGC56369.1"/>
    <property type="molecule type" value="Genomic_DNA"/>
</dbReference>
<accession>A0A1F4VGT5</accession>
<dbReference type="AlphaFoldDB" id="A0A1F4VGT5"/>
<dbReference type="STRING" id="1802630.A3H26_00310"/>
<dbReference type="PROSITE" id="PS00018">
    <property type="entry name" value="EF_HAND_1"/>
    <property type="match status" value="1"/>
</dbReference>
<reference evidence="1 2" key="1">
    <citation type="journal article" date="2016" name="Nat. Commun.">
        <title>Thousands of microbial genomes shed light on interconnected biogeochemical processes in an aquifer system.</title>
        <authorList>
            <person name="Anantharaman K."/>
            <person name="Brown C.T."/>
            <person name="Hug L.A."/>
            <person name="Sharon I."/>
            <person name="Castelle C.J."/>
            <person name="Probst A.J."/>
            <person name="Thomas B.C."/>
            <person name="Singh A."/>
            <person name="Wilkins M.J."/>
            <person name="Karaoz U."/>
            <person name="Brodie E.L."/>
            <person name="Williams K.H."/>
            <person name="Hubbard S.S."/>
            <person name="Banfield J.F."/>
        </authorList>
    </citation>
    <scope>NUCLEOTIDE SEQUENCE [LARGE SCALE GENOMIC DNA]</scope>
</reference>
<dbReference type="Proteomes" id="UP000177763">
    <property type="component" value="Unassembled WGS sequence"/>
</dbReference>
<protein>
    <recommendedName>
        <fullName evidence="3">EF-hand domain-containing protein</fullName>
    </recommendedName>
</protein>
<evidence type="ECO:0008006" key="3">
    <source>
        <dbReference type="Google" id="ProtNLM"/>
    </source>
</evidence>
<name>A0A1F4VGT5_UNCKA</name>